<feature type="transmembrane region" description="Helical" evidence="1">
    <location>
        <begin position="82"/>
        <end position="102"/>
    </location>
</feature>
<protein>
    <submittedName>
        <fullName evidence="2">Uncharacterized protein</fullName>
    </submittedName>
</protein>
<feature type="transmembrane region" description="Helical" evidence="1">
    <location>
        <begin position="50"/>
        <end position="70"/>
    </location>
</feature>
<organism evidence="2">
    <name type="scientific">hydrothermal vent metagenome</name>
    <dbReference type="NCBI Taxonomy" id="652676"/>
    <lineage>
        <taxon>unclassified sequences</taxon>
        <taxon>metagenomes</taxon>
        <taxon>ecological metagenomes</taxon>
    </lineage>
</organism>
<feature type="transmembrane region" description="Helical" evidence="1">
    <location>
        <begin position="21"/>
        <end position="38"/>
    </location>
</feature>
<dbReference type="EMBL" id="UOFO01000146">
    <property type="protein sequence ID" value="VAW88492.1"/>
    <property type="molecule type" value="Genomic_DNA"/>
</dbReference>
<keyword evidence="1" id="KW-1133">Transmembrane helix</keyword>
<evidence type="ECO:0000256" key="1">
    <source>
        <dbReference type="SAM" id="Phobius"/>
    </source>
</evidence>
<name>A0A3B0ZM69_9ZZZZ</name>
<reference evidence="2" key="1">
    <citation type="submission" date="2018-06" db="EMBL/GenBank/DDBJ databases">
        <authorList>
            <person name="Zhirakovskaya E."/>
        </authorList>
    </citation>
    <scope>NUCLEOTIDE SEQUENCE</scope>
</reference>
<keyword evidence="1" id="KW-0812">Transmembrane</keyword>
<sequence>MLDSIFLYRLETALVKQKFPWIAAGIGGFFILILYFSGVTSSEGQFKIPLLMMLLMSEFGCIVTALGAYFGIKAWQTRRSAIFIVLTIACAAFSILLGYFGITLWEYITAQQLQSG</sequence>
<dbReference type="AlphaFoldDB" id="A0A3B0ZM69"/>
<evidence type="ECO:0000313" key="2">
    <source>
        <dbReference type="EMBL" id="VAW88492.1"/>
    </source>
</evidence>
<accession>A0A3B0ZM69</accession>
<gene>
    <name evidence="2" type="ORF">MNBD_GAMMA16-224</name>
</gene>
<proteinExistence type="predicted"/>
<keyword evidence="1" id="KW-0472">Membrane</keyword>